<feature type="transmembrane region" description="Helical" evidence="6">
    <location>
        <begin position="667"/>
        <end position="692"/>
    </location>
</feature>
<feature type="compositionally biased region" description="Basic and acidic residues" evidence="7">
    <location>
        <begin position="16"/>
        <end position="27"/>
    </location>
</feature>
<comment type="similarity">
    <text evidence="2 6">Belongs to the TMC family.</text>
</comment>
<organism evidence="9 10">
    <name type="scientific">Salmo salar</name>
    <name type="common">Atlantic salmon</name>
    <dbReference type="NCBI Taxonomy" id="8030"/>
    <lineage>
        <taxon>Eukaryota</taxon>
        <taxon>Metazoa</taxon>
        <taxon>Chordata</taxon>
        <taxon>Craniata</taxon>
        <taxon>Vertebrata</taxon>
        <taxon>Euteleostomi</taxon>
        <taxon>Actinopterygii</taxon>
        <taxon>Neopterygii</taxon>
        <taxon>Teleostei</taxon>
        <taxon>Protacanthopterygii</taxon>
        <taxon>Salmoniformes</taxon>
        <taxon>Salmonidae</taxon>
        <taxon>Salmoninae</taxon>
        <taxon>Salmo</taxon>
    </lineage>
</organism>
<keyword evidence="9" id="KW-1185">Reference proteome</keyword>
<protein>
    <recommendedName>
        <fullName evidence="6">Transmembrane channel-like protein</fullName>
    </recommendedName>
</protein>
<dbReference type="Pfam" id="PF07810">
    <property type="entry name" value="TMC"/>
    <property type="match status" value="1"/>
</dbReference>
<keyword evidence="3 6" id="KW-0812">Transmembrane</keyword>
<feature type="region of interest" description="Disordered" evidence="7">
    <location>
        <begin position="808"/>
        <end position="828"/>
    </location>
</feature>
<dbReference type="Proteomes" id="UP001652741">
    <property type="component" value="Chromosome ssa12"/>
</dbReference>
<evidence type="ECO:0000313" key="10">
    <source>
        <dbReference type="RefSeq" id="XP_045547110.1"/>
    </source>
</evidence>
<dbReference type="RefSeq" id="XP_045547111.1">
    <property type="nucleotide sequence ID" value="XM_045691155.1"/>
</dbReference>
<feature type="domain" description="TMC" evidence="8">
    <location>
        <begin position="559"/>
        <end position="665"/>
    </location>
</feature>
<dbReference type="PANTHER" id="PTHR23302">
    <property type="entry name" value="TRANSMEMBRANE CHANNEL-RELATED"/>
    <property type="match status" value="1"/>
</dbReference>
<feature type="transmembrane region" description="Helical" evidence="6">
    <location>
        <begin position="621"/>
        <end position="646"/>
    </location>
</feature>
<keyword evidence="4 6" id="KW-1133">Transmembrane helix</keyword>
<evidence type="ECO:0000256" key="3">
    <source>
        <dbReference type="ARBA" id="ARBA00022692"/>
    </source>
</evidence>
<dbReference type="InterPro" id="IPR012496">
    <property type="entry name" value="TMC_dom"/>
</dbReference>
<feature type="transmembrane region" description="Helical" evidence="6">
    <location>
        <begin position="281"/>
        <end position="303"/>
    </location>
</feature>
<gene>
    <name evidence="10 11" type="primary">LOC106564597</name>
</gene>
<feature type="compositionally biased region" description="Basic residues" evidence="7">
    <location>
        <begin position="809"/>
        <end position="820"/>
    </location>
</feature>
<evidence type="ECO:0000256" key="2">
    <source>
        <dbReference type="ARBA" id="ARBA00006510"/>
    </source>
</evidence>
<accession>A0ABM3CKM5</accession>
<feature type="region of interest" description="Disordered" evidence="7">
    <location>
        <begin position="1"/>
        <end position="92"/>
    </location>
</feature>
<feature type="compositionally biased region" description="Polar residues" evidence="7">
    <location>
        <begin position="1"/>
        <end position="10"/>
    </location>
</feature>
<evidence type="ECO:0000313" key="9">
    <source>
        <dbReference type="Proteomes" id="UP001652741"/>
    </source>
</evidence>
<evidence type="ECO:0000256" key="7">
    <source>
        <dbReference type="SAM" id="MobiDB-lite"/>
    </source>
</evidence>
<evidence type="ECO:0000256" key="4">
    <source>
        <dbReference type="ARBA" id="ARBA00022989"/>
    </source>
</evidence>
<sequence>MSHYNNTGEYNNPAYHDSDTLEIDRSPSRKSQSHHSNPHGNPYPRDDGAGGQRGRSDLQQLPGGVQSSYDDAQERVPWGGWQEGSWRGRDSIPMGLLPPRSESPRWQQHDLNHSGYQIDQATHYDTTPPVRLPSATSGHVSMRFRGSRKMSLFPVGEAALGNLGLSEDDIRNEMENEEQHLVKELVAMSTRDRIKAIRDLPMSFDDKKHIRGQVLALKSFKKSRHLNCFSDCSTTVSLAFRRCGANMTLARQTLELWRGTMKEVGGKFGTGVLSYFKFLKWLLMFNIFSFLVNFGFITIPQLIYHPTPDIPTGVSFKGLEILTGAGYFSHTVMYYGGYSNKTQGTGGWPEYNMQLAYFFTIAAYMVLCGAALIYSMASSFRKKYVLADSGLGGAWQLLCSWDFSVTNERAVRQRKNNLRIQLKESLSEKFQVALLPLTERLKHYGVFLGTWLLSTGMALGCGASVYFLCQYDTWRTRQSADKASGSLLEEAATLLLPFVVSLINLVVPLFYSLFKKIEHYSNPRMQVYAIIVRNVILKMSILGILCYYWMKDVANTFSCWESIVGQALYRLVIVDFLFIMLGSFFGEFLSNVIGTKCIQSLGVPEFDVARNVLDLIYAQTLAWIGIYFSPLLPVIQIIKFFILFYLKKVSLTQNCQPPRRAGRAAQMQTIFIAILFFPSFVGALSMVAYTVWTISNCHVSPDPSPSLPPSDNCGPFRGLNTTFSAIQIWMDDLNGVDGFQWIVWIYQHVIRSEIFYFLVSLIILVFIYIFRQITQGRKLLIILLRQQIVNEGKDKAFLLEKLQTLQKSKQNKQKKKKQARKRQENESSTGMLQALLARQRLEQEHGDSSSFGVPMPSGHSVSTTSSALMQAMLARQYAEDQDVASYRGVPFPADPAPASSSALIQAMQARQRAESQNEDEFYRAPVQSQNPVNALPSAMIQVMQARQRVESEQEEDEFYRAPVHSEHPVSSTSSAMMQVMQARLRAEEESEFYRAPASSQHPDVSGTGSALIQAMLARQQVEEEYGDRY</sequence>
<feature type="transmembrane region" description="Helical" evidence="6">
    <location>
        <begin position="355"/>
        <end position="374"/>
    </location>
</feature>
<dbReference type="PANTHER" id="PTHR23302:SF5">
    <property type="entry name" value="TRANSMEMBRANE CHANNEL-LIKE PROTEIN 5"/>
    <property type="match status" value="1"/>
</dbReference>
<evidence type="ECO:0000259" key="8">
    <source>
        <dbReference type="Pfam" id="PF07810"/>
    </source>
</evidence>
<dbReference type="GeneID" id="106564597"/>
<evidence type="ECO:0000256" key="5">
    <source>
        <dbReference type="ARBA" id="ARBA00023136"/>
    </source>
</evidence>
<evidence type="ECO:0000313" key="11">
    <source>
        <dbReference type="RefSeq" id="XP_045547111.1"/>
    </source>
</evidence>
<proteinExistence type="inferred from homology"/>
<feature type="transmembrane region" description="Helical" evidence="6">
    <location>
        <begin position="494"/>
        <end position="514"/>
    </location>
</feature>
<reference evidence="10 11" key="1">
    <citation type="submission" date="2025-05" db="UniProtKB">
        <authorList>
            <consortium name="RefSeq"/>
        </authorList>
    </citation>
    <scope>IDENTIFICATION</scope>
</reference>
<dbReference type="InterPro" id="IPR038900">
    <property type="entry name" value="TMC"/>
</dbReference>
<name>A0ABM3CKM5_SALSA</name>
<evidence type="ECO:0000256" key="1">
    <source>
        <dbReference type="ARBA" id="ARBA00004141"/>
    </source>
</evidence>
<feature type="transmembrane region" description="Helical" evidence="6">
    <location>
        <begin position="444"/>
        <end position="468"/>
    </location>
</feature>
<comment type="subcellular location">
    <subcellularLocation>
        <location evidence="1 6">Membrane</location>
        <topology evidence="1 6">Multi-pass membrane protein</topology>
    </subcellularLocation>
</comment>
<keyword evidence="5 6" id="KW-0472">Membrane</keyword>
<evidence type="ECO:0000256" key="6">
    <source>
        <dbReference type="RuleBase" id="RU310713"/>
    </source>
</evidence>
<dbReference type="RefSeq" id="XP_045547110.1">
    <property type="nucleotide sequence ID" value="XM_045691154.1"/>
</dbReference>
<feature type="transmembrane region" description="Helical" evidence="6">
    <location>
        <begin position="526"/>
        <end position="550"/>
    </location>
</feature>
<feature type="transmembrane region" description="Helical" evidence="6">
    <location>
        <begin position="754"/>
        <end position="770"/>
    </location>
</feature>